<dbReference type="InterPro" id="IPR003754">
    <property type="entry name" value="4pyrrol_synth_uPrphyn_synth"/>
</dbReference>
<evidence type="ECO:0000313" key="3">
    <source>
        <dbReference type="Proteomes" id="UP000576821"/>
    </source>
</evidence>
<reference evidence="2 3" key="1">
    <citation type="submission" date="2020-03" db="EMBL/GenBank/DDBJ databases">
        <title>Genomic Encyclopedia of Type Strains, Phase IV (KMG-IV): sequencing the most valuable type-strain genomes for metagenomic binning, comparative biology and taxonomic classification.</title>
        <authorList>
            <person name="Goeker M."/>
        </authorList>
    </citation>
    <scope>NUCLEOTIDE SEQUENCE [LARGE SCALE GENOMIC DNA]</scope>
    <source>
        <strain evidence="2 3">DSM 21299</strain>
    </source>
</reference>
<dbReference type="GO" id="GO:0004852">
    <property type="term" value="F:uroporphyrinogen-III synthase activity"/>
    <property type="evidence" value="ECO:0007669"/>
    <property type="project" value="UniProtKB-EC"/>
</dbReference>
<sequence length="222" mass="23076">MRPVIILRPEPGAEETAARALTLGLTVRLCPLFEARAVAWTAPAAAQFDALLLTSAQAARLAGPQLAAYRNLPAYAVGGATARALAAQGFDSIVSGDQDGNAIAARIAADGHRRVLHLGGRTVAAIAQGPLSIQRTIIYEMVGRAGAELATLLQPGAVLLIHSPRAGQKVADLVPVNLRDQFHIVAISPAALSACGDGWASAETPDRPDDERMLALAARLCE</sequence>
<gene>
    <name evidence="2" type="ORF">FHS54_002666</name>
</gene>
<name>A0A846M5Z2_9SPHN</name>
<keyword evidence="3" id="KW-1185">Reference proteome</keyword>
<comment type="caution">
    <text evidence="2">The sequence shown here is derived from an EMBL/GenBank/DDBJ whole genome shotgun (WGS) entry which is preliminary data.</text>
</comment>
<feature type="domain" description="Tetrapyrrole biosynthesis uroporphyrinogen III synthase" evidence="1">
    <location>
        <begin position="15"/>
        <end position="214"/>
    </location>
</feature>
<organism evidence="2 3">
    <name type="scientific">Sphingobium vermicomposti</name>
    <dbReference type="NCBI Taxonomy" id="529005"/>
    <lineage>
        <taxon>Bacteria</taxon>
        <taxon>Pseudomonadati</taxon>
        <taxon>Pseudomonadota</taxon>
        <taxon>Alphaproteobacteria</taxon>
        <taxon>Sphingomonadales</taxon>
        <taxon>Sphingomonadaceae</taxon>
        <taxon>Sphingobium</taxon>
    </lineage>
</organism>
<dbReference type="InterPro" id="IPR036108">
    <property type="entry name" value="4pyrrol_syn_uPrphyn_synt_sf"/>
</dbReference>
<dbReference type="RefSeq" id="WP_167304225.1">
    <property type="nucleotide sequence ID" value="NZ_JAASQR010000003.1"/>
</dbReference>
<protein>
    <submittedName>
        <fullName evidence="2">Uroporphyrinogen-III synthase</fullName>
        <ecNumber evidence="2">4.2.1.75</ecNumber>
    </submittedName>
</protein>
<accession>A0A846M5Z2</accession>
<dbReference type="AlphaFoldDB" id="A0A846M5Z2"/>
<dbReference type="CDD" id="cd06578">
    <property type="entry name" value="HemD"/>
    <property type="match status" value="1"/>
</dbReference>
<evidence type="ECO:0000313" key="2">
    <source>
        <dbReference type="EMBL" id="NIJ17677.1"/>
    </source>
</evidence>
<dbReference type="Proteomes" id="UP000576821">
    <property type="component" value="Unassembled WGS sequence"/>
</dbReference>
<evidence type="ECO:0000259" key="1">
    <source>
        <dbReference type="Pfam" id="PF02602"/>
    </source>
</evidence>
<proteinExistence type="predicted"/>
<dbReference type="EC" id="4.2.1.75" evidence="2"/>
<dbReference type="Gene3D" id="3.40.50.10090">
    <property type="match status" value="1"/>
</dbReference>
<dbReference type="EMBL" id="JAASQR010000003">
    <property type="protein sequence ID" value="NIJ17677.1"/>
    <property type="molecule type" value="Genomic_DNA"/>
</dbReference>
<dbReference type="SUPFAM" id="SSF69618">
    <property type="entry name" value="HemD-like"/>
    <property type="match status" value="1"/>
</dbReference>
<dbReference type="Pfam" id="PF02602">
    <property type="entry name" value="HEM4"/>
    <property type="match status" value="1"/>
</dbReference>
<keyword evidence="2" id="KW-0456">Lyase</keyword>
<dbReference type="GO" id="GO:0033014">
    <property type="term" value="P:tetrapyrrole biosynthetic process"/>
    <property type="evidence" value="ECO:0007669"/>
    <property type="project" value="InterPro"/>
</dbReference>